<organism evidence="1 2">
    <name type="scientific">Muntiacus muntjak</name>
    <name type="common">Barking deer</name>
    <name type="synonym">Indian muntjac</name>
    <dbReference type="NCBI Taxonomy" id="9888"/>
    <lineage>
        <taxon>Eukaryota</taxon>
        <taxon>Metazoa</taxon>
        <taxon>Chordata</taxon>
        <taxon>Craniata</taxon>
        <taxon>Vertebrata</taxon>
        <taxon>Euteleostomi</taxon>
        <taxon>Mammalia</taxon>
        <taxon>Eutheria</taxon>
        <taxon>Laurasiatheria</taxon>
        <taxon>Artiodactyla</taxon>
        <taxon>Ruminantia</taxon>
        <taxon>Pecora</taxon>
        <taxon>Cervidae</taxon>
        <taxon>Muntiacinae</taxon>
        <taxon>Muntiacus</taxon>
    </lineage>
</organism>
<gene>
    <name evidence="1" type="ORF">FD754_023783</name>
</gene>
<name>A0A5N3USU5_MUNMU</name>
<reference evidence="1 2" key="1">
    <citation type="submission" date="2019-06" db="EMBL/GenBank/DDBJ databases">
        <title>Discovery of a novel chromosome fission-fusion reversal in muntjac.</title>
        <authorList>
            <person name="Mudd A.B."/>
            <person name="Bredeson J.V."/>
            <person name="Baum R."/>
            <person name="Hockemeyer D."/>
            <person name="Rokhsar D.S."/>
        </authorList>
    </citation>
    <scope>NUCLEOTIDE SEQUENCE [LARGE SCALE GENOMIC DNA]</scope>
    <source>
        <strain evidence="1">UTSW_UCB_Mm</strain>
        <tissue evidence="1">Fibroblast cell line</tissue>
    </source>
</reference>
<sequence length="88" mass="10067">MISVERGIEYIDLEKEAPWELAYRPPLSWPYNGVISFNNVGFRYSLDGPLVLKDLGAYIFSRKKEALLHLPLQPQVLTLTHPLHPGHV</sequence>
<proteinExistence type="predicted"/>
<evidence type="ECO:0000313" key="1">
    <source>
        <dbReference type="EMBL" id="KAB0339620.1"/>
    </source>
</evidence>
<comment type="caution">
    <text evidence="1">The sequence shown here is derived from an EMBL/GenBank/DDBJ whole genome shotgun (WGS) entry which is preliminary data.</text>
</comment>
<evidence type="ECO:0000313" key="2">
    <source>
        <dbReference type="Proteomes" id="UP000326458"/>
    </source>
</evidence>
<dbReference type="AlphaFoldDB" id="A0A5N3USU5"/>
<dbReference type="EMBL" id="VCEA01001406">
    <property type="protein sequence ID" value="KAB0339620.1"/>
    <property type="molecule type" value="Genomic_DNA"/>
</dbReference>
<protein>
    <submittedName>
        <fullName evidence="1">Uncharacterized protein</fullName>
    </submittedName>
</protein>
<keyword evidence="2" id="KW-1185">Reference proteome</keyword>
<accession>A0A5N3USU5</accession>
<dbReference type="Proteomes" id="UP000326458">
    <property type="component" value="Unassembled WGS sequence"/>
</dbReference>